<keyword evidence="1" id="KW-0813">Transport</keyword>
<name>A0A383RCU6_PAEAL</name>
<dbReference type="EMBL" id="LS992241">
    <property type="protein sequence ID" value="SYX84096.1"/>
    <property type="molecule type" value="Genomic_DNA"/>
</dbReference>
<accession>A0A383RCU6</accession>
<dbReference type="Gene3D" id="3.40.190.10">
    <property type="entry name" value="Periplasmic binding protein-like II"/>
    <property type="match status" value="1"/>
</dbReference>
<dbReference type="Pfam" id="PF13416">
    <property type="entry name" value="SBP_bac_8"/>
    <property type="match status" value="1"/>
</dbReference>
<keyword evidence="1" id="KW-0762">Sugar transport</keyword>
<evidence type="ECO:0000313" key="1">
    <source>
        <dbReference type="EMBL" id="SYX84096.1"/>
    </source>
</evidence>
<dbReference type="Proteomes" id="UP000304148">
    <property type="component" value="Chromosome"/>
</dbReference>
<dbReference type="InterPro" id="IPR050490">
    <property type="entry name" value="Bact_solute-bd_prot1"/>
</dbReference>
<dbReference type="PROSITE" id="PS51257">
    <property type="entry name" value="PROKAR_LIPOPROTEIN"/>
    <property type="match status" value="1"/>
</dbReference>
<sequence>MHNRWKIVILLLMIVSLMSGCFGKKEVLEPLQPSKIKVIYQTEEAFDLDYGKYFKMNYPQIEVEVIPKIQVLKNLGKMIIPDEYDSEVRKLLERSGADVLLLDQQNFEQFAANGKLYGIDEAIRQDNYDIKGFMPGLIDVIKNLGDGKLYGLTPAVYNKALRYNTALFRENQIDPPTNKMTWREVFELGARFSNIKHGDRPVRGVFFDDLSGVGDLMYDIAKTYGLQLFDPKGEKVLINSKGWKEAMSLATDAVRNNVVYFDPVAQLDSSQNLFDDGVAAMTFKGVPHAGEVGFNTDKAPVEWEAVTVPIDPADESTGVYLDSLFAIAADSSNKRAAWEFVKFVCGPEMAHARSKTMDGTLPSRTGYVKEFKGKSMEAFYMLKVKQADSIRQSGRVPFKFFTLFDEPLRKELQAVVDNKKSVDEAAAVLEAKAQELLIQARAASGKKP</sequence>
<dbReference type="SUPFAM" id="SSF53850">
    <property type="entry name" value="Periplasmic binding protein-like II"/>
    <property type="match status" value="1"/>
</dbReference>
<dbReference type="PANTHER" id="PTHR43649:SF12">
    <property type="entry name" value="DIACETYLCHITOBIOSE BINDING PROTEIN DASA"/>
    <property type="match status" value="1"/>
</dbReference>
<dbReference type="AlphaFoldDB" id="A0A383RCU6"/>
<reference evidence="2" key="1">
    <citation type="submission" date="2018-08" db="EMBL/GenBank/DDBJ databases">
        <authorList>
            <person name="Chevrot R."/>
        </authorList>
    </citation>
    <scope>NUCLEOTIDE SEQUENCE [LARGE SCALE GENOMIC DNA]</scope>
</reference>
<proteinExistence type="predicted"/>
<dbReference type="RefSeq" id="WP_138186052.1">
    <property type="nucleotide sequence ID" value="NZ_LS992241.1"/>
</dbReference>
<evidence type="ECO:0000313" key="2">
    <source>
        <dbReference type="Proteomes" id="UP000304148"/>
    </source>
</evidence>
<dbReference type="InterPro" id="IPR006059">
    <property type="entry name" value="SBP"/>
</dbReference>
<protein>
    <submittedName>
        <fullName evidence="1">Multiple sugar transport system substrate-binding protein</fullName>
    </submittedName>
</protein>
<organism evidence="1 2">
    <name type="scientific">Paenibacillus alvei</name>
    <name type="common">Bacillus alvei</name>
    <dbReference type="NCBI Taxonomy" id="44250"/>
    <lineage>
        <taxon>Bacteria</taxon>
        <taxon>Bacillati</taxon>
        <taxon>Bacillota</taxon>
        <taxon>Bacilli</taxon>
        <taxon>Bacillales</taxon>
        <taxon>Paenibacillaceae</taxon>
        <taxon>Paenibacillus</taxon>
    </lineage>
</organism>
<gene>
    <name evidence="1" type="ORF">PBLR_12518</name>
</gene>
<dbReference type="PANTHER" id="PTHR43649">
    <property type="entry name" value="ARABINOSE-BINDING PROTEIN-RELATED"/>
    <property type="match status" value="1"/>
</dbReference>